<reference evidence="1 2" key="1">
    <citation type="submission" date="2024-01" db="EMBL/GenBank/DDBJ databases">
        <title>The genomes of 5 underutilized Papilionoideae crops provide insights into root nodulation and disease resistanc.</title>
        <authorList>
            <person name="Jiang F."/>
        </authorList>
    </citation>
    <scope>NUCLEOTIDE SEQUENCE [LARGE SCALE GENOMIC DNA]</scope>
    <source>
        <strain evidence="1">DUOXIRENSHENG_FW03</strain>
        <tissue evidence="1">Leaves</tissue>
    </source>
</reference>
<dbReference type="EMBL" id="JAYMYS010000003">
    <property type="protein sequence ID" value="KAK7399184.1"/>
    <property type="molecule type" value="Genomic_DNA"/>
</dbReference>
<dbReference type="AlphaFoldDB" id="A0AAN9SQZ6"/>
<sequence length="75" mass="8299">MAEPAYEGEAIEIRSTQKRKPEVTSLRSINAPLGGAFILMKSNLTSRLHRHLLIAEPVPLSLSLSHTHTLIPAMR</sequence>
<name>A0AAN9SQZ6_PSOTE</name>
<protein>
    <submittedName>
        <fullName evidence="1">Uncharacterized protein</fullName>
    </submittedName>
</protein>
<dbReference type="Proteomes" id="UP001386955">
    <property type="component" value="Unassembled WGS sequence"/>
</dbReference>
<accession>A0AAN9SQZ6</accession>
<comment type="caution">
    <text evidence="1">The sequence shown here is derived from an EMBL/GenBank/DDBJ whole genome shotgun (WGS) entry which is preliminary data.</text>
</comment>
<evidence type="ECO:0000313" key="2">
    <source>
        <dbReference type="Proteomes" id="UP001386955"/>
    </source>
</evidence>
<keyword evidence="2" id="KW-1185">Reference proteome</keyword>
<gene>
    <name evidence="1" type="ORF">VNO78_10362</name>
</gene>
<evidence type="ECO:0000313" key="1">
    <source>
        <dbReference type="EMBL" id="KAK7399184.1"/>
    </source>
</evidence>
<organism evidence="1 2">
    <name type="scientific">Psophocarpus tetragonolobus</name>
    <name type="common">Winged bean</name>
    <name type="synonym">Dolichos tetragonolobus</name>
    <dbReference type="NCBI Taxonomy" id="3891"/>
    <lineage>
        <taxon>Eukaryota</taxon>
        <taxon>Viridiplantae</taxon>
        <taxon>Streptophyta</taxon>
        <taxon>Embryophyta</taxon>
        <taxon>Tracheophyta</taxon>
        <taxon>Spermatophyta</taxon>
        <taxon>Magnoliopsida</taxon>
        <taxon>eudicotyledons</taxon>
        <taxon>Gunneridae</taxon>
        <taxon>Pentapetalae</taxon>
        <taxon>rosids</taxon>
        <taxon>fabids</taxon>
        <taxon>Fabales</taxon>
        <taxon>Fabaceae</taxon>
        <taxon>Papilionoideae</taxon>
        <taxon>50 kb inversion clade</taxon>
        <taxon>NPAAA clade</taxon>
        <taxon>indigoferoid/millettioid clade</taxon>
        <taxon>Phaseoleae</taxon>
        <taxon>Psophocarpus</taxon>
    </lineage>
</organism>
<proteinExistence type="predicted"/>